<gene>
    <name evidence="2" type="ORF">JIN81_13800</name>
</gene>
<evidence type="ECO:0000313" key="3">
    <source>
        <dbReference type="Proteomes" id="UP000658278"/>
    </source>
</evidence>
<dbReference type="SMART" id="SM00155">
    <property type="entry name" value="PLDc"/>
    <property type="match status" value="2"/>
</dbReference>
<organism evidence="2 3">
    <name type="scientific">Haloferula rosea</name>
    <dbReference type="NCBI Taxonomy" id="490093"/>
    <lineage>
        <taxon>Bacteria</taxon>
        <taxon>Pseudomonadati</taxon>
        <taxon>Verrucomicrobiota</taxon>
        <taxon>Verrucomicrobiia</taxon>
        <taxon>Verrucomicrobiales</taxon>
        <taxon>Verrucomicrobiaceae</taxon>
        <taxon>Haloferula</taxon>
    </lineage>
</organism>
<dbReference type="PROSITE" id="PS50035">
    <property type="entry name" value="PLD"/>
    <property type="match status" value="2"/>
</dbReference>
<dbReference type="PANTHER" id="PTHR21248">
    <property type="entry name" value="CARDIOLIPIN SYNTHASE"/>
    <property type="match status" value="1"/>
</dbReference>
<dbReference type="InterPro" id="IPR025202">
    <property type="entry name" value="PLD-like_dom"/>
</dbReference>
<dbReference type="PANTHER" id="PTHR21248:SF12">
    <property type="entry name" value="CARDIOLIPIN SYNTHASE C"/>
    <property type="match status" value="1"/>
</dbReference>
<dbReference type="Gene3D" id="3.30.870.10">
    <property type="entry name" value="Endonuclease Chain A"/>
    <property type="match status" value="2"/>
</dbReference>
<feature type="domain" description="PLD phosphodiesterase" evidence="1">
    <location>
        <begin position="166"/>
        <end position="193"/>
    </location>
</feature>
<dbReference type="SUPFAM" id="SSF56024">
    <property type="entry name" value="Phospholipase D/nuclease"/>
    <property type="match status" value="2"/>
</dbReference>
<dbReference type="Pfam" id="PF13091">
    <property type="entry name" value="PLDc_2"/>
    <property type="match status" value="2"/>
</dbReference>
<dbReference type="AlphaFoldDB" id="A0A934RFB6"/>
<proteinExistence type="predicted"/>
<dbReference type="InterPro" id="IPR001736">
    <property type="entry name" value="PLipase_D/transphosphatidylase"/>
</dbReference>
<evidence type="ECO:0000259" key="1">
    <source>
        <dbReference type="PROSITE" id="PS50035"/>
    </source>
</evidence>
<evidence type="ECO:0000313" key="2">
    <source>
        <dbReference type="EMBL" id="MBK1828101.1"/>
    </source>
</evidence>
<dbReference type="RefSeq" id="WP_200280817.1">
    <property type="nucleotide sequence ID" value="NZ_JAENII010000011.1"/>
</dbReference>
<comment type="caution">
    <text evidence="2">The sequence shown here is derived from an EMBL/GenBank/DDBJ whole genome shotgun (WGS) entry which is preliminary data.</text>
</comment>
<reference evidence="2" key="1">
    <citation type="submission" date="2021-01" db="EMBL/GenBank/DDBJ databases">
        <title>Modified the classification status of verrucomicrobia.</title>
        <authorList>
            <person name="Feng X."/>
        </authorList>
    </citation>
    <scope>NUCLEOTIDE SEQUENCE</scope>
    <source>
        <strain evidence="2">KCTC 22201</strain>
    </source>
</reference>
<dbReference type="GO" id="GO:0032049">
    <property type="term" value="P:cardiolipin biosynthetic process"/>
    <property type="evidence" value="ECO:0007669"/>
    <property type="project" value="UniProtKB-ARBA"/>
</dbReference>
<feature type="domain" description="PLD phosphodiesterase" evidence="1">
    <location>
        <begin position="404"/>
        <end position="431"/>
    </location>
</feature>
<keyword evidence="3" id="KW-1185">Reference proteome</keyword>
<dbReference type="CDD" id="cd09113">
    <property type="entry name" value="PLDc_ymdC_like_2"/>
    <property type="match status" value="1"/>
</dbReference>
<name>A0A934RFB6_9BACT</name>
<dbReference type="Proteomes" id="UP000658278">
    <property type="component" value="Unassembled WGS sequence"/>
</dbReference>
<protein>
    <submittedName>
        <fullName evidence="2">Phospholipase D family protein</fullName>
    </submittedName>
</protein>
<dbReference type="GO" id="GO:0030572">
    <property type="term" value="F:phosphatidyltransferase activity"/>
    <property type="evidence" value="ECO:0007669"/>
    <property type="project" value="UniProtKB-ARBA"/>
</dbReference>
<sequence>MIRHLIPALACIALSACTILPKVEDKPVSHAIAAPQHGTASTTSRRINRQLAKDQSAFLLLEEAKEGLDWRLALIDSATSSIDIQLYLWHQGASSSLIFFRALQAAERGVRVRILVDDFLLNSNEPALAALCREHPNFDVRIFNPGRVRNNSFGALAEWASNFRSLNRRMHNKTFTVDRSLSIVGGRNIGDHYYGMDRNYNFIDLDVLASGPVVDDISDGFDAFWNSSHTFPGTHLSSKRMDSAVQTYQTSLRTSMEEDFAEELRNYPLDRQDWSRMLGKLPAGMHFGKAEFIQDHPEVHEDNRQLVRTLEEVQARKQGEVTVVSPYLLPSDASIENIKNAEANGVDIRILTASLEANNQPLVDGHYRKIRARLVDNGAEVHEFRPDPNPQVRADADVPPVVAKRITLHAKTIVVDNRRSFIGSLNLDPRALDINTESGLLIDSKPLANELNEWLEELYSSDNSWAVSRDANGKVQWQSRDTTRTTEPPAKWSRKLMSRISGLLPIRDQL</sequence>
<dbReference type="EMBL" id="JAENII010000011">
    <property type="protein sequence ID" value="MBK1828101.1"/>
    <property type="molecule type" value="Genomic_DNA"/>
</dbReference>
<dbReference type="CDD" id="cd09111">
    <property type="entry name" value="PLDc_ymdC_like_1"/>
    <property type="match status" value="1"/>
</dbReference>
<dbReference type="PROSITE" id="PS51257">
    <property type="entry name" value="PROKAR_LIPOPROTEIN"/>
    <property type="match status" value="1"/>
</dbReference>
<accession>A0A934RFB6</accession>